<evidence type="ECO:0000313" key="7">
    <source>
        <dbReference type="Proteomes" id="UP000193409"/>
    </source>
</evidence>
<evidence type="ECO:0000256" key="4">
    <source>
        <dbReference type="ARBA" id="ARBA00032976"/>
    </source>
</evidence>
<evidence type="ECO:0000259" key="5">
    <source>
        <dbReference type="Pfam" id="PF01522"/>
    </source>
</evidence>
<proteinExistence type="inferred from homology"/>
<sequence>MGRSAICLTFDDRHISHWRRARGLLAAYAARATFFVSGPDKLGDEDFAALDLLAGDGHEIAYHTMTHPRASEFLATGSAKVYMEREIDPGLEILRRRGFAPESFAFPYHEAEETLIAPLLRRFRILRRLGPADRPAGRVYDGSGHRMVDCIGSLDMASNPALDETYYAKRFRQIGNRQGVGVFCGHAICAPEEAGGARYMRPEDLDWFLWAAREKGLRSVPISSLA</sequence>
<comment type="similarity">
    <text evidence="2">Belongs to the polysaccharide deacetylase family.</text>
</comment>
<comment type="function">
    <text evidence="1">Is involved in generating a small heat-stable compound (Nod), an acylated oligomer of N-acetylglucosamine, that stimulates mitosis in various plant protoplasts.</text>
</comment>
<dbReference type="Proteomes" id="UP000193409">
    <property type="component" value="Unassembled WGS sequence"/>
</dbReference>
<name>A0A1Y5TC60_9RHOB</name>
<evidence type="ECO:0000256" key="1">
    <source>
        <dbReference type="ARBA" id="ARBA00003236"/>
    </source>
</evidence>
<dbReference type="InterPro" id="IPR011330">
    <property type="entry name" value="Glyco_hydro/deAcase_b/a-brl"/>
</dbReference>
<gene>
    <name evidence="6" type="ORF">PSA7680_03190</name>
</gene>
<protein>
    <recommendedName>
        <fullName evidence="3">Chitooligosaccharide deacetylase</fullName>
    </recommendedName>
    <alternativeName>
        <fullName evidence="4">Nodulation protein B</fullName>
    </alternativeName>
</protein>
<keyword evidence="7" id="KW-1185">Reference proteome</keyword>
<dbReference type="AlphaFoldDB" id="A0A1Y5TC60"/>
<dbReference type="Pfam" id="PF01522">
    <property type="entry name" value="Polysacc_deac_1"/>
    <property type="match status" value="1"/>
</dbReference>
<dbReference type="SUPFAM" id="SSF88713">
    <property type="entry name" value="Glycoside hydrolase/deacetylase"/>
    <property type="match status" value="1"/>
</dbReference>
<reference evidence="6 7" key="1">
    <citation type="submission" date="2017-03" db="EMBL/GenBank/DDBJ databases">
        <authorList>
            <person name="Afonso C.L."/>
            <person name="Miller P.J."/>
            <person name="Scott M.A."/>
            <person name="Spackman E."/>
            <person name="Goraichik I."/>
            <person name="Dimitrov K.M."/>
            <person name="Suarez D.L."/>
            <person name="Swayne D.E."/>
        </authorList>
    </citation>
    <scope>NUCLEOTIDE SEQUENCE [LARGE SCALE GENOMIC DNA]</scope>
    <source>
        <strain evidence="6 7">CECT 7680</strain>
    </source>
</reference>
<dbReference type="GO" id="GO:0016810">
    <property type="term" value="F:hydrolase activity, acting on carbon-nitrogen (but not peptide) bonds"/>
    <property type="evidence" value="ECO:0007669"/>
    <property type="project" value="InterPro"/>
</dbReference>
<dbReference type="GO" id="GO:0005975">
    <property type="term" value="P:carbohydrate metabolic process"/>
    <property type="evidence" value="ECO:0007669"/>
    <property type="project" value="InterPro"/>
</dbReference>
<evidence type="ECO:0000313" key="6">
    <source>
        <dbReference type="EMBL" id="SLN60619.1"/>
    </source>
</evidence>
<accession>A0A1Y5TC60</accession>
<dbReference type="InterPro" id="IPR002509">
    <property type="entry name" value="NODB_dom"/>
</dbReference>
<evidence type="ECO:0000256" key="3">
    <source>
        <dbReference type="ARBA" id="ARBA00020071"/>
    </source>
</evidence>
<dbReference type="Gene3D" id="3.20.20.370">
    <property type="entry name" value="Glycoside hydrolase/deacetylase"/>
    <property type="match status" value="1"/>
</dbReference>
<organism evidence="6 7">
    <name type="scientific">Pseudoruegeria aquimaris</name>
    <dbReference type="NCBI Taxonomy" id="393663"/>
    <lineage>
        <taxon>Bacteria</taxon>
        <taxon>Pseudomonadati</taxon>
        <taxon>Pseudomonadota</taxon>
        <taxon>Alphaproteobacteria</taxon>
        <taxon>Rhodobacterales</taxon>
        <taxon>Roseobacteraceae</taxon>
        <taxon>Pseudoruegeria</taxon>
    </lineage>
</organism>
<feature type="domain" description="NodB homology" evidence="5">
    <location>
        <begin position="3"/>
        <end position="115"/>
    </location>
</feature>
<dbReference type="EMBL" id="FWFQ01000029">
    <property type="protein sequence ID" value="SLN60619.1"/>
    <property type="molecule type" value="Genomic_DNA"/>
</dbReference>
<evidence type="ECO:0000256" key="2">
    <source>
        <dbReference type="ARBA" id="ARBA00010973"/>
    </source>
</evidence>
<dbReference type="RefSeq" id="WP_176244165.1">
    <property type="nucleotide sequence ID" value="NZ_FWFQ01000029.1"/>
</dbReference>